<dbReference type="EMBL" id="JYIW01000026">
    <property type="protein sequence ID" value="KJL27510.1"/>
    <property type="molecule type" value="Genomic_DNA"/>
</dbReference>
<gene>
    <name evidence="2" type="ORF">RS83_02558</name>
</gene>
<dbReference type="OrthoDB" id="9806505at2"/>
<dbReference type="RefSeq" id="WP_045279921.1">
    <property type="nucleotide sequence ID" value="NZ_JYIW01000026.1"/>
</dbReference>
<evidence type="ECO:0000259" key="1">
    <source>
        <dbReference type="Pfam" id="PF18050"/>
    </source>
</evidence>
<dbReference type="PATRIC" id="fig|82380.11.peg.2596"/>
<reference evidence="2 3" key="1">
    <citation type="submission" date="2015-02" db="EMBL/GenBank/DDBJ databases">
        <title>Draft genome sequences of ten Microbacterium spp. with emphasis on heavy metal contaminated environments.</title>
        <authorList>
            <person name="Corretto E."/>
        </authorList>
    </citation>
    <scope>NUCLEOTIDE SEQUENCE [LARGE SCALE GENOMIC DNA]</scope>
    <source>
        <strain evidence="2 3">BEL4b</strain>
    </source>
</reference>
<protein>
    <recommendedName>
        <fullName evidence="1">Cyclophilin-like domain-containing protein</fullName>
    </recommendedName>
</protein>
<organism evidence="2 3">
    <name type="scientific">Microbacterium oxydans</name>
    <dbReference type="NCBI Taxonomy" id="82380"/>
    <lineage>
        <taxon>Bacteria</taxon>
        <taxon>Bacillati</taxon>
        <taxon>Actinomycetota</taxon>
        <taxon>Actinomycetes</taxon>
        <taxon>Micrococcales</taxon>
        <taxon>Microbacteriaceae</taxon>
        <taxon>Microbacterium</taxon>
    </lineage>
</organism>
<sequence length="121" mass="13302">MRVHVALSVGIEFDADLYANPVAADLATRLPMDAVFTDFKGVEKVATLERALRLRGVPAEDSPEPGEIGYYAPTRSLVFYYGSVGTWPGLVRIGRFDLALPTLRDLPDGFSARLTRTDSDR</sequence>
<accession>A0A0F0L5A0</accession>
<dbReference type="AlphaFoldDB" id="A0A0F0L5A0"/>
<dbReference type="InterPro" id="IPR041183">
    <property type="entry name" value="Cyclophilin-like"/>
</dbReference>
<dbReference type="InterPro" id="IPR029000">
    <property type="entry name" value="Cyclophilin-like_dom_sf"/>
</dbReference>
<dbReference type="Gene3D" id="2.40.100.20">
    <property type="match status" value="1"/>
</dbReference>
<dbReference type="Proteomes" id="UP000033640">
    <property type="component" value="Unassembled WGS sequence"/>
</dbReference>
<evidence type="ECO:0000313" key="2">
    <source>
        <dbReference type="EMBL" id="KJL27510.1"/>
    </source>
</evidence>
<dbReference type="SUPFAM" id="SSF50891">
    <property type="entry name" value="Cyclophilin-like"/>
    <property type="match status" value="1"/>
</dbReference>
<name>A0A0F0L5A0_9MICO</name>
<evidence type="ECO:0000313" key="3">
    <source>
        <dbReference type="Proteomes" id="UP000033640"/>
    </source>
</evidence>
<dbReference type="Pfam" id="PF18050">
    <property type="entry name" value="Cyclophil_like2"/>
    <property type="match status" value="1"/>
</dbReference>
<comment type="caution">
    <text evidence="2">The sequence shown here is derived from an EMBL/GenBank/DDBJ whole genome shotgun (WGS) entry which is preliminary data.</text>
</comment>
<proteinExistence type="predicted"/>
<feature type="domain" description="Cyclophilin-like" evidence="1">
    <location>
        <begin position="12"/>
        <end position="110"/>
    </location>
</feature>